<dbReference type="EMBL" id="QZEY01000008">
    <property type="protein sequence ID" value="RJL30985.1"/>
    <property type="molecule type" value="Genomic_DNA"/>
</dbReference>
<protein>
    <submittedName>
        <fullName evidence="1">SRPBCC domain-containing protein</fullName>
    </submittedName>
</protein>
<accession>A0A3A4ARG5</accession>
<proteinExistence type="predicted"/>
<organism evidence="1 2">
    <name type="scientific">Bailinhaonella thermotolerans</name>
    <dbReference type="NCBI Taxonomy" id="1070861"/>
    <lineage>
        <taxon>Bacteria</taxon>
        <taxon>Bacillati</taxon>
        <taxon>Actinomycetota</taxon>
        <taxon>Actinomycetes</taxon>
        <taxon>Streptosporangiales</taxon>
        <taxon>Streptosporangiaceae</taxon>
        <taxon>Bailinhaonella</taxon>
    </lineage>
</organism>
<gene>
    <name evidence="1" type="ORF">D5H75_22150</name>
</gene>
<dbReference type="CDD" id="cd07814">
    <property type="entry name" value="SRPBCC_CalC_Aha1-like"/>
    <property type="match status" value="1"/>
</dbReference>
<reference evidence="1 2" key="1">
    <citation type="submission" date="2018-09" db="EMBL/GenBank/DDBJ databases">
        <title>YIM 75507 draft genome.</title>
        <authorList>
            <person name="Tang S."/>
            <person name="Feng Y."/>
        </authorList>
    </citation>
    <scope>NUCLEOTIDE SEQUENCE [LARGE SCALE GENOMIC DNA]</scope>
    <source>
        <strain evidence="1 2">YIM 75507</strain>
    </source>
</reference>
<name>A0A3A4ARG5_9ACTN</name>
<evidence type="ECO:0000313" key="1">
    <source>
        <dbReference type="EMBL" id="RJL30985.1"/>
    </source>
</evidence>
<dbReference type="Proteomes" id="UP000265768">
    <property type="component" value="Unassembled WGS sequence"/>
</dbReference>
<dbReference type="RefSeq" id="WP_119928406.1">
    <property type="nucleotide sequence ID" value="NZ_QZEY01000008.1"/>
</dbReference>
<evidence type="ECO:0000313" key="2">
    <source>
        <dbReference type="Proteomes" id="UP000265768"/>
    </source>
</evidence>
<dbReference type="AlphaFoldDB" id="A0A3A4ARG5"/>
<dbReference type="InterPro" id="IPR023393">
    <property type="entry name" value="START-like_dom_sf"/>
</dbReference>
<sequence>MAEQKPFRVEVSVGAPREAVWRALTEPAEIRRWHGWEYDGLDEEIRFIYVDHAKPSPPGEILLDDGAQGQKITLLAEGTGTLVRVARPGSLPDDGAYDDIEQGWVCFLQQLRHYLEHHPGEDRATLRLEGLAAPDATLAAVRDRFPGETRHSGRFQHDIATARPGRGLLVFTSHAPLDSSAPAPVTLTLTAHGPGERELTEAREDLRSWWSSLVSDPRTVPPG</sequence>
<dbReference type="Gene3D" id="3.30.530.20">
    <property type="match status" value="2"/>
</dbReference>
<dbReference type="SUPFAM" id="SSF55961">
    <property type="entry name" value="Bet v1-like"/>
    <property type="match status" value="1"/>
</dbReference>
<comment type="caution">
    <text evidence="1">The sequence shown here is derived from an EMBL/GenBank/DDBJ whole genome shotgun (WGS) entry which is preliminary data.</text>
</comment>
<dbReference type="OrthoDB" id="3365660at2"/>
<keyword evidence="2" id="KW-1185">Reference proteome</keyword>